<dbReference type="AlphaFoldDB" id="A7GBJ1"/>
<name>A7GBJ1_CLOBL</name>
<protein>
    <recommendedName>
        <fullName evidence="3">HEPN domain-containing protein</fullName>
    </recommendedName>
</protein>
<evidence type="ECO:0000313" key="2">
    <source>
        <dbReference type="Proteomes" id="UP000002410"/>
    </source>
</evidence>
<proteinExistence type="predicted"/>
<dbReference type="Proteomes" id="UP000002410">
    <property type="component" value="Chromosome"/>
</dbReference>
<reference evidence="2" key="1">
    <citation type="submission" date="2007-06" db="EMBL/GenBank/DDBJ databases">
        <authorList>
            <person name="Brinkac L.M."/>
            <person name="Daugherty S."/>
            <person name="Dodson R.J."/>
            <person name="Madupu R."/>
            <person name="Brown J.L."/>
            <person name="Bruce D."/>
            <person name="Detter C."/>
            <person name="Munk C."/>
            <person name="Smith L.A."/>
            <person name="Smith T.J."/>
            <person name="White O."/>
            <person name="Brettin T.S."/>
        </authorList>
    </citation>
    <scope>NUCLEOTIDE SEQUENCE [LARGE SCALE GENOMIC DNA]</scope>
    <source>
        <strain evidence="2">Langeland / NCTC 10281 / Type F</strain>
    </source>
</reference>
<dbReference type="RefSeq" id="WP_011987735.1">
    <property type="nucleotide sequence ID" value="NC_009699.1"/>
</dbReference>
<gene>
    <name evidence="1" type="ordered locus">CLI_0879</name>
</gene>
<dbReference type="HOGENOM" id="CLU_703302_0_0_9"/>
<accession>A7GBJ1</accession>
<dbReference type="EMBL" id="CP000728">
    <property type="protein sequence ID" value="ABS39522.1"/>
    <property type="molecule type" value="Genomic_DNA"/>
</dbReference>
<evidence type="ECO:0000313" key="1">
    <source>
        <dbReference type="EMBL" id="ABS39522.1"/>
    </source>
</evidence>
<sequence length="400" mass="48110">MVSLDTEWLWPKENHSFYDIEDTNFLVNVKWSKDHEKDYSELADVYFQCAYIICREVVDSGHNNVKSDMWFLPSVYMFRQSMELAIKALICRTINSKHEIQEIFHRCKHNLYELFELYKKSEENYLEEFELNWLKDYLCSLEIVDENSDLFRFPFNDDFLSQYRNKFLDIPDMGNNLLQSYLLIKKCLDKGNNSNIIEFDKNRTPEFLQFANHGIGNCYLWDSIASDGFHKQVVGYSEAAEFLFCKCDDISNEQKAYPLLFLHRNLIELGLKRMFYKTIEHGVPKHIFYSKRKSHLLYKELWKNVRPMIEYYVNTRGEDISPINIVEEQLKELSSIDKNGDMFRYPASYSFEYKFNNKDIDLKNVYKYMQAIFNFLDGCDYEFSEIEDYEAEMAQYHDYW</sequence>
<organism evidence="1 2">
    <name type="scientific">Clostridium botulinum (strain Langeland / NCTC 10281 / Type F)</name>
    <dbReference type="NCBI Taxonomy" id="441772"/>
    <lineage>
        <taxon>Bacteria</taxon>
        <taxon>Bacillati</taxon>
        <taxon>Bacillota</taxon>
        <taxon>Clostridia</taxon>
        <taxon>Eubacteriales</taxon>
        <taxon>Clostridiaceae</taxon>
        <taxon>Clostridium</taxon>
    </lineage>
</organism>
<evidence type="ECO:0008006" key="3">
    <source>
        <dbReference type="Google" id="ProtNLM"/>
    </source>
</evidence>
<dbReference type="KEGG" id="cbf:CLI_0879"/>